<evidence type="ECO:0000313" key="1">
    <source>
        <dbReference type="EMBL" id="RFA10308.1"/>
    </source>
</evidence>
<dbReference type="AlphaFoldDB" id="A0A3E0VLG0"/>
<name>A0A3E0VLG0_9MICO</name>
<keyword evidence="2" id="KW-1185">Reference proteome</keyword>
<reference evidence="1 2" key="1">
    <citation type="submission" date="2017-04" db="EMBL/GenBank/DDBJ databases">
        <title>Comparative genome analysis of Subtercola boreus.</title>
        <authorList>
            <person name="Cho Y.-J."/>
            <person name="Cho A."/>
            <person name="Kim O.-S."/>
            <person name="Lee J.-I."/>
        </authorList>
    </citation>
    <scope>NUCLEOTIDE SEQUENCE [LARGE SCALE GENOMIC DNA]</scope>
    <source>
        <strain evidence="1 2">K300</strain>
    </source>
</reference>
<sequence>MGVGIHDIDGDSFGAGGLTVPHAAEWSWRQVAARSGGTIHPLVQWNALTDRASDGSGGLAFPGPDGSVRVSAPPTGRLAPHLLAALVPALAAATTADGITVAVWNGWGIPGLDVGEQLALPGRDYVLRAGSLHELADPDWPWHAGIAWREPFEGPMPQLIWPDDHTWLVASEIDWDSTIVAGPRVLIDALLALPAIEALELRESDSLMSDSDHLNPGTGFAG</sequence>
<gene>
    <name evidence="1" type="ORF">B7R54_14635</name>
</gene>
<protein>
    <submittedName>
        <fullName evidence="1">Uncharacterized protein</fullName>
    </submittedName>
</protein>
<comment type="caution">
    <text evidence="1">The sequence shown here is derived from an EMBL/GenBank/DDBJ whole genome shotgun (WGS) entry which is preliminary data.</text>
</comment>
<proteinExistence type="predicted"/>
<dbReference type="EMBL" id="NBWZ01000001">
    <property type="protein sequence ID" value="RFA10308.1"/>
    <property type="molecule type" value="Genomic_DNA"/>
</dbReference>
<dbReference type="Proteomes" id="UP000256486">
    <property type="component" value="Unassembled WGS sequence"/>
</dbReference>
<organism evidence="1 2">
    <name type="scientific">Subtercola boreus</name>
    <dbReference type="NCBI Taxonomy" id="120213"/>
    <lineage>
        <taxon>Bacteria</taxon>
        <taxon>Bacillati</taxon>
        <taxon>Actinomycetota</taxon>
        <taxon>Actinomycetes</taxon>
        <taxon>Micrococcales</taxon>
        <taxon>Microbacteriaceae</taxon>
        <taxon>Subtercola</taxon>
    </lineage>
</organism>
<evidence type="ECO:0000313" key="2">
    <source>
        <dbReference type="Proteomes" id="UP000256486"/>
    </source>
</evidence>
<accession>A0A3E0VLG0</accession>